<dbReference type="GO" id="GO:0004803">
    <property type="term" value="F:transposase activity"/>
    <property type="evidence" value="ECO:0007669"/>
    <property type="project" value="UniProtKB-UniRule"/>
</dbReference>
<dbReference type="Proteomes" id="UP000187059">
    <property type="component" value="Chromosome"/>
</dbReference>
<dbReference type="KEGG" id="paby:Ga0080574_TMP581"/>
<dbReference type="KEGG" id="paby:Ga0080574_TMP2628"/>
<evidence type="ECO:0000256" key="5">
    <source>
        <dbReference type="ARBA" id="ARBA00023172"/>
    </source>
</evidence>
<accession>A0A1P8UNQ8</accession>
<protein>
    <recommendedName>
        <fullName evidence="6">Mutator family transposase</fullName>
    </recommendedName>
</protein>
<dbReference type="InterPro" id="IPR001207">
    <property type="entry name" value="Transposase_mutator"/>
</dbReference>
<keyword evidence="5 6" id="KW-0233">DNA recombination</keyword>
<dbReference type="KEGG" id="paby:Ga0080574_TMP664"/>
<dbReference type="EMBL" id="CP015093">
    <property type="protein sequence ID" value="APZ53847.1"/>
    <property type="molecule type" value="Genomic_DNA"/>
</dbReference>
<evidence type="ECO:0000256" key="4">
    <source>
        <dbReference type="ARBA" id="ARBA00023125"/>
    </source>
</evidence>
<dbReference type="EMBL" id="CP015093">
    <property type="protein sequence ID" value="APZ52898.1"/>
    <property type="molecule type" value="Genomic_DNA"/>
</dbReference>
<evidence type="ECO:0000313" key="9">
    <source>
        <dbReference type="EMBL" id="APZ52271.1"/>
    </source>
</evidence>
<keyword evidence="3 6" id="KW-0815">Transposition</keyword>
<evidence type="ECO:0000313" key="11">
    <source>
        <dbReference type="EMBL" id="APZ52946.1"/>
    </source>
</evidence>
<name>A0A1P8UNQ8_9RHOB</name>
<dbReference type="KEGG" id="paby:Ga0080574_TMP2627"/>
<dbReference type="Pfam" id="PF00872">
    <property type="entry name" value="Transposase_mut"/>
    <property type="match status" value="1"/>
</dbReference>
<evidence type="ECO:0000313" key="15">
    <source>
        <dbReference type="Proteomes" id="UP000187059"/>
    </source>
</evidence>
<comment type="function">
    <text evidence="1 6">Required for the transposition of the insertion element.</text>
</comment>
<keyword evidence="4 6" id="KW-0238">DNA-binding</keyword>
<dbReference type="PANTHER" id="PTHR33217:SF7">
    <property type="entry name" value="TRANSPOSASE FOR INSERTION SEQUENCE ELEMENT IS1081"/>
    <property type="match status" value="1"/>
</dbReference>
<keyword evidence="6" id="KW-0814">Transposable element</keyword>
<evidence type="ECO:0000256" key="3">
    <source>
        <dbReference type="ARBA" id="ARBA00022578"/>
    </source>
</evidence>
<dbReference type="EMBL" id="CP015093">
    <property type="protein sequence ID" value="APZ52962.1"/>
    <property type="molecule type" value="Genomic_DNA"/>
</dbReference>
<keyword evidence="8" id="KW-0614">Plasmid</keyword>
<evidence type="ECO:0000313" key="14">
    <source>
        <dbReference type="EMBL" id="APZ53847.1"/>
    </source>
</evidence>
<dbReference type="KEGG" id="paby:Ga0080574_TMP2564"/>
<dbReference type="EMBL" id="CP015093">
    <property type="protein sequence ID" value="APZ52271.1"/>
    <property type="molecule type" value="Genomic_DNA"/>
</dbReference>
<evidence type="ECO:0000256" key="2">
    <source>
        <dbReference type="ARBA" id="ARBA00010961"/>
    </source>
</evidence>
<dbReference type="KEGG" id="paby:Ga0080574_TMP1937"/>
<evidence type="ECO:0000256" key="1">
    <source>
        <dbReference type="ARBA" id="ARBA00002190"/>
    </source>
</evidence>
<dbReference type="NCBIfam" id="NF033543">
    <property type="entry name" value="transpos_IS256"/>
    <property type="match status" value="1"/>
</dbReference>
<dbReference type="GO" id="GO:0006313">
    <property type="term" value="P:DNA transposition"/>
    <property type="evidence" value="ECO:0007669"/>
    <property type="project" value="UniProtKB-UniRule"/>
</dbReference>
<evidence type="ECO:0000256" key="6">
    <source>
        <dbReference type="RuleBase" id="RU365089"/>
    </source>
</evidence>
<evidence type="ECO:0000313" key="10">
    <source>
        <dbReference type="EMBL" id="APZ52898.1"/>
    </source>
</evidence>
<gene>
    <name evidence="9" type="ORF">Ga0080574_TMP1937</name>
    <name evidence="10" type="ORF">Ga0080574_TMP2564</name>
    <name evidence="11" type="ORF">Ga0080574_TMP2612</name>
    <name evidence="12" type="ORF">Ga0080574_TMP2627</name>
    <name evidence="13" type="ORF">Ga0080574_TMP2628</name>
    <name evidence="14" type="ORF">Ga0080574_TMP3513</name>
    <name evidence="7" type="ORF">Ga0080574_TMP581</name>
    <name evidence="8" type="ORF">Ga0080574_TMP664</name>
</gene>
<dbReference type="GO" id="GO:0003677">
    <property type="term" value="F:DNA binding"/>
    <property type="evidence" value="ECO:0007669"/>
    <property type="project" value="UniProtKB-UniRule"/>
</dbReference>
<dbReference type="AlphaFoldDB" id="A0A1P8UNQ8"/>
<dbReference type="Proteomes" id="UP000187059">
    <property type="component" value="Plasmid pPABY3"/>
</dbReference>
<geneLocation type="plasmid" evidence="8">
    <name>pPABY3</name>
</geneLocation>
<evidence type="ECO:0000313" key="12">
    <source>
        <dbReference type="EMBL" id="APZ52961.1"/>
    </source>
</evidence>
<reference evidence="8 15" key="1">
    <citation type="submission" date="2016-04" db="EMBL/GenBank/DDBJ databases">
        <title>Deep-sea bacteria in the southern Pacific.</title>
        <authorList>
            <person name="Tang K."/>
        </authorList>
    </citation>
    <scope>NUCLEOTIDE SEQUENCE [LARGE SCALE GENOMIC DNA]</scope>
    <source>
        <strain evidence="8 15">JLT2014</strain>
        <plasmid evidence="8">pPABY3</plasmid>
        <plasmid evidence="15">ppaby3</plasmid>
    </source>
</reference>
<dbReference type="EMBL" id="CP015092">
    <property type="protein sequence ID" value="APZ50915.1"/>
    <property type="molecule type" value="Genomic_DNA"/>
</dbReference>
<dbReference type="EMBL" id="CP015093">
    <property type="protein sequence ID" value="APZ52946.1"/>
    <property type="molecule type" value="Genomic_DNA"/>
</dbReference>
<geneLocation type="plasmid" evidence="15">
    <name>ppaby3</name>
</geneLocation>
<sequence length="409" mass="45944">MRDLEPRTEMTMTDDRMTLIELVAKQADGDLVREMLAFAAERIMEVEVEARTGAAKGARSPLREVQRNGYRDRDWDTRAGRIALEIPRLRKGSYLPSFLEPRRTAEKALVAVIQEAYVHGVSTRSVDDLVKAMGAGGMSKSQVSRLCVEIDERVNAFLSRPLEGAWPYLWLDATYVKVRESGRIISRAVIIAVAVNEDGKREVLGVATGPSEAETFWTDFLRSLADRGLRGVKLVVSDDHKGLRAAARRVFDATHQRCRVHWMRNALAHAPTKQRTAVAAMLKTIFAQENKADAEAQWEVVADALREKQARLGALMDASRDDVLAYMDFPREHWAQIASTNPLERVNREIKRRSDVIGIFPNDEAIVRLVGALMLETNDEWTVARRYMSLESLARVTDTTTVRLSAVAT</sequence>
<dbReference type="PANTHER" id="PTHR33217">
    <property type="entry name" value="TRANSPOSASE FOR INSERTION SEQUENCE ELEMENT IS1081"/>
    <property type="match status" value="1"/>
</dbReference>
<evidence type="ECO:0000313" key="7">
    <source>
        <dbReference type="EMBL" id="APZ50915.1"/>
    </source>
</evidence>
<dbReference type="KEGG" id="paby:Ga0080574_TMP2612"/>
<keyword evidence="15" id="KW-1185">Reference proteome</keyword>
<dbReference type="EMBL" id="CP015093">
    <property type="protein sequence ID" value="APZ52961.1"/>
    <property type="molecule type" value="Genomic_DNA"/>
</dbReference>
<comment type="similarity">
    <text evidence="2 6">Belongs to the transposase mutator family.</text>
</comment>
<dbReference type="KEGG" id="paby:Ga0080574_TMP3513"/>
<evidence type="ECO:0000313" key="8">
    <source>
        <dbReference type="EMBL" id="APZ50998.1"/>
    </source>
</evidence>
<dbReference type="EMBL" id="CP015092">
    <property type="protein sequence ID" value="APZ50998.1"/>
    <property type="molecule type" value="Genomic_DNA"/>
</dbReference>
<organism evidence="8 15">
    <name type="scientific">Salipiger abyssi</name>
    <dbReference type="NCBI Taxonomy" id="1250539"/>
    <lineage>
        <taxon>Bacteria</taxon>
        <taxon>Pseudomonadati</taxon>
        <taxon>Pseudomonadota</taxon>
        <taxon>Alphaproteobacteria</taxon>
        <taxon>Rhodobacterales</taxon>
        <taxon>Roseobacteraceae</taxon>
        <taxon>Salipiger</taxon>
    </lineage>
</organism>
<proteinExistence type="inferred from homology"/>
<evidence type="ECO:0000313" key="13">
    <source>
        <dbReference type="EMBL" id="APZ52962.1"/>
    </source>
</evidence>